<keyword evidence="6 10" id="KW-0949">S-adenosyl-L-methionine</keyword>
<dbReference type="InterPro" id="IPR049704">
    <property type="entry name" value="Aminotrans_3_PPA_site"/>
</dbReference>
<evidence type="ECO:0000313" key="11">
    <source>
        <dbReference type="EMBL" id="VCU09838.1"/>
    </source>
</evidence>
<dbReference type="SUPFAM" id="SSF53383">
    <property type="entry name" value="PLP-dependent transferases"/>
    <property type="match status" value="1"/>
</dbReference>
<sequence>MHGSHAADQRHAEAMAAEISLRPTAASYHAAIGNGMPGWYDEGRAHAWLPYSQMKTAAPPLPVVGTRGSRILLADGRELVDGVASWWTACHGYNHPHIRAAVAAQLDTMPHVMLGGLLHEPAARLATRLATLLPGDLDHVFFSDSGSVAVEVAMKMAVQSWINRGVRGRTRFVAFRGGYHGDTTGTMAVCDPDEGMHSLFRGLLPEHLIVDLPVDEARTEALDRLLAARADEIAGILVEPLVQGAGGMLFHDAEVLRTLRRLADRHDVLLIFDEIFVGFGRTGTLFACEAADVVPDIVTVGKALTGGTLPLAATVASRRVFGAFWSDDPMHALMHGPTYMGNPLACAAALASIDLFAREPRLDQVRAIETQLGAGLASCRGLPGVVDVRVRGAIGVVELDRIDIAALKARFVEQGVYIRPFGRIVYLTPALTIEADDLARLTDAIVAVLSEP</sequence>
<dbReference type="PANTHER" id="PTHR42684">
    <property type="entry name" value="ADENOSYLMETHIONINE-8-AMINO-7-OXONONANOATE AMINOTRANSFERASE"/>
    <property type="match status" value="1"/>
</dbReference>
<dbReference type="AlphaFoldDB" id="A0A447CX43"/>
<feature type="binding site" evidence="10">
    <location>
        <position position="86"/>
    </location>
    <ligand>
        <name>substrate</name>
    </ligand>
</feature>
<dbReference type="EMBL" id="UWOC01000155">
    <property type="protein sequence ID" value="VCU09838.1"/>
    <property type="molecule type" value="Genomic_DNA"/>
</dbReference>
<dbReference type="InterPro" id="IPR015421">
    <property type="entry name" value="PyrdxlP-dep_Trfase_major"/>
</dbReference>
<feature type="modified residue" description="N6-(pyridoxal phosphate)lysine" evidence="10">
    <location>
        <position position="302"/>
    </location>
</feature>
<dbReference type="UniPathway" id="UPA00078">
    <property type="reaction ID" value="UER00160"/>
</dbReference>
<comment type="subcellular location">
    <subcellularLocation>
        <location evidence="10">Cytoplasm</location>
    </subcellularLocation>
</comment>
<evidence type="ECO:0000256" key="7">
    <source>
        <dbReference type="ARBA" id="ARBA00022756"/>
    </source>
</evidence>
<comment type="catalytic activity">
    <reaction evidence="9 10">
        <text>(8S)-8-amino-7-oxononanoate + S-adenosyl-L-methionine = S-adenosyl-4-methylsulfanyl-2-oxobutanoate + (7R,8S)-7,8-diammoniononanoate</text>
        <dbReference type="Rhea" id="RHEA:16861"/>
        <dbReference type="ChEBI" id="CHEBI:16490"/>
        <dbReference type="ChEBI" id="CHEBI:59789"/>
        <dbReference type="ChEBI" id="CHEBI:149468"/>
        <dbReference type="ChEBI" id="CHEBI:149469"/>
        <dbReference type="EC" id="2.6.1.62"/>
    </reaction>
</comment>
<reference evidence="12" key="1">
    <citation type="submission" date="2018-10" db="EMBL/GenBank/DDBJ databases">
        <authorList>
            <person name="Peiro R."/>
            <person name="Begona"/>
            <person name="Cbmso G."/>
            <person name="Lopez M."/>
            <person name="Gonzalez S."/>
            <person name="Sacristan E."/>
            <person name="Castillo E."/>
        </authorList>
    </citation>
    <scope>NUCLEOTIDE SEQUENCE [LARGE SCALE GENOMIC DNA]</scope>
</reference>
<comment type="similarity">
    <text evidence="10">Belongs to the class-III pyridoxal-phosphate-dependent aminotransferase family. BioA subfamily.</text>
</comment>
<dbReference type="FunFam" id="3.40.640.10:FF:000004">
    <property type="entry name" value="Acetylornithine aminotransferase"/>
    <property type="match status" value="1"/>
</dbReference>
<dbReference type="NCBIfam" id="TIGR00508">
    <property type="entry name" value="bioA"/>
    <property type="match status" value="1"/>
</dbReference>
<dbReference type="InterPro" id="IPR005815">
    <property type="entry name" value="BioA"/>
</dbReference>
<dbReference type="Gene3D" id="3.40.640.10">
    <property type="entry name" value="Type I PLP-dependent aspartate aminotransferase-like (Major domain)"/>
    <property type="match status" value="1"/>
</dbReference>
<dbReference type="Gene3D" id="3.90.1150.10">
    <property type="entry name" value="Aspartate Aminotransferase, domain 1"/>
    <property type="match status" value="1"/>
</dbReference>
<evidence type="ECO:0000256" key="5">
    <source>
        <dbReference type="ARBA" id="ARBA00022679"/>
    </source>
</evidence>
<dbReference type="GO" id="GO:0006526">
    <property type="term" value="P:L-arginine biosynthetic process"/>
    <property type="evidence" value="ECO:0007669"/>
    <property type="project" value="UniProtKB-KW"/>
</dbReference>
<evidence type="ECO:0000256" key="8">
    <source>
        <dbReference type="ARBA" id="ARBA00022898"/>
    </source>
</evidence>
<comment type="function">
    <text evidence="10">Catalyzes the transfer of the alpha-amino group from S-adenosyl-L-methionine (SAM) to 7-keto-8-aminopelargonic acid (KAPA) to form 7,8-diaminopelargonic acid (DAPA). It is the only aminotransferase known to utilize SAM as an amino donor.</text>
</comment>
<feature type="binding site" evidence="10">
    <location>
        <position position="336"/>
    </location>
    <ligand>
        <name>substrate</name>
    </ligand>
</feature>
<keyword evidence="10" id="KW-0963">Cytoplasm</keyword>
<comment type="pathway">
    <text evidence="2 10">Cofactor biosynthesis; biotin biosynthesis; 7,8-diaminononanoate from 8-amino-7-oxononanoate (SAM route): step 1/1.</text>
</comment>
<evidence type="ECO:0000256" key="6">
    <source>
        <dbReference type="ARBA" id="ARBA00022691"/>
    </source>
</evidence>
<dbReference type="Proteomes" id="UP000289200">
    <property type="component" value="Unassembled WGS sequence"/>
</dbReference>
<dbReference type="Pfam" id="PF00202">
    <property type="entry name" value="Aminotran_3"/>
    <property type="match status" value="1"/>
</dbReference>
<keyword evidence="12" id="KW-1185">Reference proteome</keyword>
<name>A0A447CX43_9BRAD</name>
<proteinExistence type="inferred from homology"/>
<keyword evidence="3" id="KW-0028">Amino-acid biosynthesis</keyword>
<dbReference type="PANTHER" id="PTHR42684:SF17">
    <property type="entry name" value="ADENOSYLMETHIONINE-8-AMINO-7-OXONONANOATE AMINOTRANSFERASE"/>
    <property type="match status" value="1"/>
</dbReference>
<keyword evidence="7 10" id="KW-0093">Biotin biosynthesis</keyword>
<comment type="subunit">
    <text evidence="10">Homodimer.</text>
</comment>
<accession>A0A447CX43</accession>
<dbReference type="CDD" id="cd00610">
    <property type="entry name" value="OAT_like"/>
    <property type="match status" value="1"/>
</dbReference>
<evidence type="ECO:0000313" key="12">
    <source>
        <dbReference type="Proteomes" id="UP000289200"/>
    </source>
</evidence>
<keyword evidence="5 10" id="KW-0808">Transferase</keyword>
<organism evidence="11 12">
    <name type="scientific">Rhodoplanes serenus</name>
    <dbReference type="NCBI Taxonomy" id="200615"/>
    <lineage>
        <taxon>Bacteria</taxon>
        <taxon>Pseudomonadati</taxon>
        <taxon>Pseudomonadota</taxon>
        <taxon>Alphaproteobacteria</taxon>
        <taxon>Hyphomicrobiales</taxon>
        <taxon>Nitrobacteraceae</taxon>
        <taxon>Rhodoplanes</taxon>
    </lineage>
</organism>
<dbReference type="NCBIfam" id="NF004624">
    <property type="entry name" value="PRK05964.1"/>
    <property type="match status" value="1"/>
</dbReference>
<evidence type="ECO:0000256" key="2">
    <source>
        <dbReference type="ARBA" id="ARBA00005063"/>
    </source>
</evidence>
<feature type="binding site" evidence="10">
    <location>
        <position position="302"/>
    </location>
    <ligand>
        <name>substrate</name>
    </ligand>
</feature>
<dbReference type="GO" id="GO:0009102">
    <property type="term" value="P:biotin biosynthetic process"/>
    <property type="evidence" value="ECO:0007669"/>
    <property type="project" value="UniProtKB-UniRule"/>
</dbReference>
<evidence type="ECO:0000256" key="10">
    <source>
        <dbReference type="HAMAP-Rule" id="MF_00834"/>
    </source>
</evidence>
<evidence type="ECO:0000256" key="3">
    <source>
        <dbReference type="ARBA" id="ARBA00022571"/>
    </source>
</evidence>
<feature type="binding site" evidence="10">
    <location>
        <position position="179"/>
    </location>
    <ligand>
        <name>substrate</name>
    </ligand>
</feature>
<comment type="caution">
    <text evidence="11">The sequence shown here is derived from an EMBL/GenBank/DDBJ whole genome shotgun (WGS) entry which is preliminary data.</text>
</comment>
<dbReference type="GO" id="GO:0030170">
    <property type="term" value="F:pyridoxal phosphate binding"/>
    <property type="evidence" value="ECO:0007669"/>
    <property type="project" value="UniProtKB-UniRule"/>
</dbReference>
<evidence type="ECO:0000256" key="4">
    <source>
        <dbReference type="ARBA" id="ARBA00022576"/>
    </source>
</evidence>
<dbReference type="GO" id="GO:0005737">
    <property type="term" value="C:cytoplasm"/>
    <property type="evidence" value="ECO:0007669"/>
    <property type="project" value="UniProtKB-SubCell"/>
</dbReference>
<feature type="binding site" evidence="10">
    <location>
        <position position="273"/>
    </location>
    <ligand>
        <name>pyridoxal 5'-phosphate</name>
        <dbReference type="ChEBI" id="CHEBI:597326"/>
    </ligand>
</feature>
<evidence type="ECO:0000256" key="9">
    <source>
        <dbReference type="ARBA" id="ARBA00048449"/>
    </source>
</evidence>
<protein>
    <recommendedName>
        <fullName evidence="10">Adenosylmethionine-8-amino-7-oxononanoate aminotransferase</fullName>
        <ecNumber evidence="10">2.6.1.62</ecNumber>
    </recommendedName>
    <alternativeName>
        <fullName evidence="10">7,8-diamino-pelargonic acid aminotransferase</fullName>
        <shortName evidence="10">DAPA AT</shortName>
        <shortName evidence="10">DAPA aminotransferase</shortName>
    </alternativeName>
    <alternativeName>
        <fullName evidence="10">7,8-diaminononanoate synthase</fullName>
        <shortName evidence="10">DANS</shortName>
    </alternativeName>
    <alternativeName>
        <fullName evidence="10">Diaminopelargonic acid synthase</fullName>
    </alternativeName>
</protein>
<feature type="binding site" evidence="10">
    <location>
        <begin position="146"/>
        <end position="147"/>
    </location>
    <ligand>
        <name>pyridoxal 5'-phosphate</name>
        <dbReference type="ChEBI" id="CHEBI:597326"/>
    </ligand>
</feature>
<keyword evidence="3" id="KW-0055">Arginine biosynthesis</keyword>
<gene>
    <name evidence="10 11" type="primary">bioA</name>
    <name evidence="11" type="ORF">RHODGE_RHODGE_03008</name>
</gene>
<dbReference type="InterPro" id="IPR015424">
    <property type="entry name" value="PyrdxlP-dep_Trfase"/>
</dbReference>
<dbReference type="InterPro" id="IPR015422">
    <property type="entry name" value="PyrdxlP-dep_Trfase_small"/>
</dbReference>
<feature type="binding site" evidence="10">
    <location>
        <begin position="337"/>
        <end position="338"/>
    </location>
    <ligand>
        <name>pyridoxal 5'-phosphate</name>
        <dbReference type="ChEBI" id="CHEBI:597326"/>
    </ligand>
</feature>
<feature type="binding site" evidence="10">
    <location>
        <position position="419"/>
    </location>
    <ligand>
        <name>substrate</name>
    </ligand>
</feature>
<dbReference type="HAMAP" id="MF_00834">
    <property type="entry name" value="BioA"/>
    <property type="match status" value="1"/>
</dbReference>
<dbReference type="InterPro" id="IPR005814">
    <property type="entry name" value="Aminotrans_3"/>
</dbReference>
<dbReference type="PROSITE" id="PS00600">
    <property type="entry name" value="AA_TRANSFER_CLASS_3"/>
    <property type="match status" value="1"/>
</dbReference>
<dbReference type="GO" id="GO:0004015">
    <property type="term" value="F:adenosylmethionine-8-amino-7-oxononanoate transaminase activity"/>
    <property type="evidence" value="ECO:0007669"/>
    <property type="project" value="UniProtKB-UniRule"/>
</dbReference>
<dbReference type="EC" id="2.6.1.62" evidence="10"/>
<keyword evidence="8 10" id="KW-0663">Pyridoxal phosphate</keyword>
<comment type="cofactor">
    <cofactor evidence="1 10">
        <name>pyridoxal 5'-phosphate</name>
        <dbReference type="ChEBI" id="CHEBI:597326"/>
    </cofactor>
</comment>
<evidence type="ECO:0000256" key="1">
    <source>
        <dbReference type="ARBA" id="ARBA00001933"/>
    </source>
</evidence>
<keyword evidence="4 10" id="KW-0032">Aminotransferase</keyword>
<dbReference type="PIRSF" id="PIRSF000521">
    <property type="entry name" value="Transaminase_4ab_Lys_Orn"/>
    <property type="match status" value="1"/>
</dbReference>
<feature type="site" description="Participates in the substrate recognition with KAPA and in a stacking interaction with the adenine ring of SAM" evidence="10">
    <location>
        <position position="51"/>
    </location>
</feature>